<feature type="compositionally biased region" description="Low complexity" evidence="2">
    <location>
        <begin position="145"/>
        <end position="164"/>
    </location>
</feature>
<evidence type="ECO:0000259" key="4">
    <source>
        <dbReference type="Pfam" id="PF13778"/>
    </source>
</evidence>
<proteinExistence type="predicted"/>
<organism evidence="5 6">
    <name type="scientific">Pseudomonas typographi</name>
    <dbReference type="NCBI Taxonomy" id="2715964"/>
    <lineage>
        <taxon>Bacteria</taxon>
        <taxon>Pseudomonadati</taxon>
        <taxon>Pseudomonadota</taxon>
        <taxon>Gammaproteobacteria</taxon>
        <taxon>Pseudomonadales</taxon>
        <taxon>Pseudomonadaceae</taxon>
        <taxon>Pseudomonas</taxon>
    </lineage>
</organism>
<evidence type="ECO:0000313" key="5">
    <source>
        <dbReference type="EMBL" id="MBD1599619.1"/>
    </source>
</evidence>
<accession>A0ABR7Z2N8</accession>
<feature type="chain" id="PRO_5046462156" evidence="3">
    <location>
        <begin position="21"/>
        <end position="178"/>
    </location>
</feature>
<dbReference type="InterPro" id="IPR025232">
    <property type="entry name" value="DUF4174"/>
</dbReference>
<evidence type="ECO:0000256" key="2">
    <source>
        <dbReference type="SAM" id="MobiDB-lite"/>
    </source>
</evidence>
<feature type="domain" description="DUF4174" evidence="4">
    <location>
        <begin position="26"/>
        <end position="142"/>
    </location>
</feature>
<gene>
    <name evidence="5" type="ORF">HAQ05_13005</name>
</gene>
<sequence length="178" mass="18608">MLIRSLALATLFAASTPLLAADSDSPLAKDRGHSRAVVVITRSSVDPDLQNLQKALAEPANQKGFAQRNMVLYTVADMIGKRNGENLDAQATMALIRDLQLGVSNDTKTLLFGKDGERRFEKDGAVTPEELFSAVDQLPAEEKNAAPAAAAASAAEPATAPAGKPGKGGKKAAEPLDD</sequence>
<dbReference type="EMBL" id="JAAOCA010000014">
    <property type="protein sequence ID" value="MBD1599619.1"/>
    <property type="molecule type" value="Genomic_DNA"/>
</dbReference>
<evidence type="ECO:0000256" key="3">
    <source>
        <dbReference type="SAM" id="SignalP"/>
    </source>
</evidence>
<evidence type="ECO:0000256" key="1">
    <source>
        <dbReference type="ARBA" id="ARBA00022729"/>
    </source>
</evidence>
<keyword evidence="6" id="KW-1185">Reference proteome</keyword>
<name>A0ABR7Z2N8_9PSED</name>
<dbReference type="RefSeq" id="WP_190421186.1">
    <property type="nucleotide sequence ID" value="NZ_JAAOCA010000014.1"/>
</dbReference>
<protein>
    <submittedName>
        <fullName evidence="5">DUF4174 domain-containing protein</fullName>
    </submittedName>
</protein>
<comment type="caution">
    <text evidence="5">The sequence shown here is derived from an EMBL/GenBank/DDBJ whole genome shotgun (WGS) entry which is preliminary data.</text>
</comment>
<dbReference type="Proteomes" id="UP000805841">
    <property type="component" value="Unassembled WGS sequence"/>
</dbReference>
<keyword evidence="1 3" id="KW-0732">Signal</keyword>
<evidence type="ECO:0000313" key="6">
    <source>
        <dbReference type="Proteomes" id="UP000805841"/>
    </source>
</evidence>
<reference evidence="5 6" key="1">
    <citation type="journal article" date="2020" name="Insects">
        <title>Bacteria Belonging to Pseudomonas typographi sp. nov. from the Bark Beetle Ips typographus Have Genomic Potential to Aid in the Host Ecology.</title>
        <authorList>
            <person name="Peral-Aranega E."/>
            <person name="Saati-Santamaria Z."/>
            <person name="Kolarik M."/>
            <person name="Rivas R."/>
            <person name="Garcia-Fraile P."/>
        </authorList>
    </citation>
    <scope>NUCLEOTIDE SEQUENCE [LARGE SCALE GENOMIC DNA]</scope>
    <source>
        <strain evidence="5 6">CA3A</strain>
    </source>
</reference>
<feature type="region of interest" description="Disordered" evidence="2">
    <location>
        <begin position="142"/>
        <end position="178"/>
    </location>
</feature>
<dbReference type="Pfam" id="PF13778">
    <property type="entry name" value="DUF4174"/>
    <property type="match status" value="1"/>
</dbReference>
<feature type="signal peptide" evidence="3">
    <location>
        <begin position="1"/>
        <end position="20"/>
    </location>
</feature>